<comment type="caution">
    <text evidence="4">The sequence shown here is derived from an EMBL/GenBank/DDBJ whole genome shotgun (WGS) entry which is preliminary data.</text>
</comment>
<evidence type="ECO:0000313" key="5">
    <source>
        <dbReference type="Proteomes" id="UP000537131"/>
    </source>
</evidence>
<dbReference type="Pfam" id="PF03323">
    <property type="entry name" value="GerA"/>
    <property type="match status" value="1"/>
</dbReference>
<feature type="transmembrane region" description="Helical" evidence="3">
    <location>
        <begin position="414"/>
        <end position="433"/>
    </location>
</feature>
<evidence type="ECO:0000256" key="1">
    <source>
        <dbReference type="ARBA" id="ARBA00005278"/>
    </source>
</evidence>
<accession>A0A7Y0ELS2</accession>
<dbReference type="EMBL" id="JABBNI010000066">
    <property type="protein sequence ID" value="NMM65795.1"/>
    <property type="molecule type" value="Genomic_DNA"/>
</dbReference>
<dbReference type="PANTHER" id="PTHR22550:SF5">
    <property type="entry name" value="LEUCINE ZIPPER PROTEIN 4"/>
    <property type="match status" value="1"/>
</dbReference>
<dbReference type="RefSeq" id="WP_169300382.1">
    <property type="nucleotide sequence ID" value="NZ_JABBNI010000066.1"/>
</dbReference>
<dbReference type="AlphaFoldDB" id="A0A7Y0ELS2"/>
<protein>
    <submittedName>
        <fullName evidence="4">Spore germination protein</fullName>
    </submittedName>
</protein>
<feature type="transmembrane region" description="Helical" evidence="3">
    <location>
        <begin position="445"/>
        <end position="468"/>
    </location>
</feature>
<evidence type="ECO:0000256" key="3">
    <source>
        <dbReference type="SAM" id="Phobius"/>
    </source>
</evidence>
<name>A0A7Y0ELS2_9CLOT</name>
<feature type="transmembrane region" description="Helical" evidence="3">
    <location>
        <begin position="320"/>
        <end position="342"/>
    </location>
</feature>
<evidence type="ECO:0000256" key="2">
    <source>
        <dbReference type="ARBA" id="ARBA00023136"/>
    </source>
</evidence>
<dbReference type="PIRSF" id="PIRSF005690">
    <property type="entry name" value="GerBA"/>
    <property type="match status" value="1"/>
</dbReference>
<proteinExistence type="inferred from homology"/>
<dbReference type="InterPro" id="IPR050768">
    <property type="entry name" value="UPF0353/GerABKA_families"/>
</dbReference>
<evidence type="ECO:0000313" key="4">
    <source>
        <dbReference type="EMBL" id="NMM65795.1"/>
    </source>
</evidence>
<keyword evidence="3" id="KW-1133">Transmembrane helix</keyword>
<sequence>MLKFIKILFSVNGINSKKQTMNIANKTADTKNKNICISYTLEDNKTFLKNKFNGCSDFIIRELKITNNPKLGSMFAYIDNMVKTDLIGETILEKLTYKNEGFTYTPGSKEYSQYLLGIRDEDIYTNMNEAIDSILSGKIVLFTDGLNVAMTININNPPGRNIEEPVVESVIRGPREGFTESIATNIALIRKKIKSTNLKMESFKLGRETRTNVTISYLSHIANGNIVKELKERINKIDCNAVLGANYIKEYIEDEHISGFPTIFSTERPEVVAGKLLEGRIAIFVDGTPLVCTVPAIFIEFFFTSEDYYLNFIPVTINRWIRYISFIIALILPGSYVAITTFHQEVIPTPLLVTIMKARSGVPYPALVECLLMLFAYEILREAGVRMPRAVGQAISVVGALVLGQAAVEAGLVSTPMIIVVAITAISSFAVPLSDLNMAITFPRFIFLILGGTFGLLGLIIGTIILLLKLISIRSFGVPYMGPLAPVVGDELLDTFMRRPIWARFKRPWLITWRRSIKRKQKSKIKEIKEEHKK</sequence>
<keyword evidence="3" id="KW-0812">Transmembrane</keyword>
<gene>
    <name evidence="4" type="ORF">HBE96_24770</name>
</gene>
<dbReference type="Proteomes" id="UP000537131">
    <property type="component" value="Unassembled WGS sequence"/>
</dbReference>
<dbReference type="InterPro" id="IPR004995">
    <property type="entry name" value="Spore_Ger"/>
</dbReference>
<comment type="similarity">
    <text evidence="1">Belongs to the GerABKA family.</text>
</comment>
<dbReference type="GO" id="GO:0009847">
    <property type="term" value="P:spore germination"/>
    <property type="evidence" value="ECO:0007669"/>
    <property type="project" value="InterPro"/>
</dbReference>
<keyword evidence="5" id="KW-1185">Reference proteome</keyword>
<dbReference type="GO" id="GO:0016020">
    <property type="term" value="C:membrane"/>
    <property type="evidence" value="ECO:0007669"/>
    <property type="project" value="InterPro"/>
</dbReference>
<organism evidence="4 5">
    <name type="scientific">Clostridium muellerianum</name>
    <dbReference type="NCBI Taxonomy" id="2716538"/>
    <lineage>
        <taxon>Bacteria</taxon>
        <taxon>Bacillati</taxon>
        <taxon>Bacillota</taxon>
        <taxon>Clostridia</taxon>
        <taxon>Eubacteriales</taxon>
        <taxon>Clostridiaceae</taxon>
        <taxon>Clostridium</taxon>
    </lineage>
</organism>
<keyword evidence="2 3" id="KW-0472">Membrane</keyword>
<reference evidence="4 5" key="1">
    <citation type="submission" date="2020-06" db="EMBL/GenBank/DDBJ databases">
        <title>Complete Genome Sequence of Clostridium muelleri sp. nov. P21T, an Acid-Alcohol Producing Acetogen Isolated from Old Hay.</title>
        <authorList>
            <person name="Duncan K.E."/>
            <person name="Tanner R.S."/>
        </authorList>
    </citation>
    <scope>NUCLEOTIDE SEQUENCE [LARGE SCALE GENOMIC DNA]</scope>
    <source>
        <strain evidence="4 5">P21</strain>
    </source>
</reference>
<dbReference type="PANTHER" id="PTHR22550">
    <property type="entry name" value="SPORE GERMINATION PROTEIN"/>
    <property type="match status" value="1"/>
</dbReference>